<evidence type="ECO:0000256" key="3">
    <source>
        <dbReference type="ARBA" id="ARBA00016811"/>
    </source>
</evidence>
<evidence type="ECO:0000256" key="1">
    <source>
        <dbReference type="ARBA" id="ARBA00004123"/>
    </source>
</evidence>
<dbReference type="GO" id="GO:0032039">
    <property type="term" value="C:integrator complex"/>
    <property type="evidence" value="ECO:0007669"/>
    <property type="project" value="InterPro"/>
</dbReference>
<keyword evidence="4" id="KW-0539">Nucleus</keyword>
<name>A0A7R8XDA1_9CRUS</name>
<evidence type="ECO:0000313" key="6">
    <source>
        <dbReference type="Proteomes" id="UP000677054"/>
    </source>
</evidence>
<evidence type="ECO:0000256" key="4">
    <source>
        <dbReference type="ARBA" id="ARBA00023242"/>
    </source>
</evidence>
<dbReference type="AlphaFoldDB" id="A0A7R8XDA1"/>
<comment type="similarity">
    <text evidence="2">Belongs to the Integrator subunit 10 family.</text>
</comment>
<sequence length="586" mass="67253">MAQSDEEYVILLARKYKNTDFHAWKSMLKTALEAYHFEKQQRNAKDAAAYLEKLFNDFNSESALWTELNGMIDALQEREEENSGKVEPHEGNIEEGQASFLREIFQSLPEEIQEQIITVSASKTQEPMQHCQMKLVLIQKFPNAIGRHACALIDELTTSEKKQYAGTVLNIYRKITVCDVLPLVAKSPHFALPKSESMKLLRHAIEFYVVYMSSPQPLILGAGKDCSIGEPLKELVNIFEAMGKVCKKDLRKISGRNKEDLWVLLKTQREKQSGKGGSIELAYCLLMLLIICLLEYNQVIESSPDGRLVLVEAFPKGTGSEKKKGKKLDMSSPFISVRHSDKAQVSALKQSFTIALQCYQTLMNEPHLEREYHRIWRDIHGDSWPFFQSFISDYYLHIGDFQGATSHLASLKSKKHFHIDLQLASCYCALGDVLEAYKTLMALLKVLIGIPSQPYSHDPDLEHGLSSHVRHVRFVPCNRPVILHYTCTMLIYTLKERALQTGIEDDLLVGHLMVLLQYDWPEHEEYFTKALRKVQGQRQFSYPLFLKYIYEPDILADFDHLVNDPDSRVQIDFNIASNVRQVFSYF</sequence>
<gene>
    <name evidence="5" type="ORF">DSTB1V02_LOCUS4065</name>
</gene>
<comment type="subcellular location">
    <subcellularLocation>
        <location evidence="1">Nucleus</location>
    </subcellularLocation>
</comment>
<dbReference type="Proteomes" id="UP000677054">
    <property type="component" value="Unassembled WGS sequence"/>
</dbReference>
<reference evidence="5" key="1">
    <citation type="submission" date="2020-11" db="EMBL/GenBank/DDBJ databases">
        <authorList>
            <person name="Tran Van P."/>
        </authorList>
    </citation>
    <scope>NUCLEOTIDE SEQUENCE</scope>
</reference>
<dbReference type="GO" id="GO:0016180">
    <property type="term" value="P:snRNA processing"/>
    <property type="evidence" value="ECO:0007669"/>
    <property type="project" value="InterPro"/>
</dbReference>
<dbReference type="PANTHER" id="PTHR16055">
    <property type="entry name" value="INTEGRATOR COMPLEX SUBUNIT 10"/>
    <property type="match status" value="1"/>
</dbReference>
<organism evidence="5">
    <name type="scientific">Darwinula stevensoni</name>
    <dbReference type="NCBI Taxonomy" id="69355"/>
    <lineage>
        <taxon>Eukaryota</taxon>
        <taxon>Metazoa</taxon>
        <taxon>Ecdysozoa</taxon>
        <taxon>Arthropoda</taxon>
        <taxon>Crustacea</taxon>
        <taxon>Oligostraca</taxon>
        <taxon>Ostracoda</taxon>
        <taxon>Podocopa</taxon>
        <taxon>Podocopida</taxon>
        <taxon>Darwinulocopina</taxon>
        <taxon>Darwinuloidea</taxon>
        <taxon>Darwinulidae</taxon>
        <taxon>Darwinula</taxon>
    </lineage>
</organism>
<dbReference type="EMBL" id="CAJPEV010000575">
    <property type="protein sequence ID" value="CAG0886595.1"/>
    <property type="molecule type" value="Genomic_DNA"/>
</dbReference>
<evidence type="ECO:0000313" key="5">
    <source>
        <dbReference type="EMBL" id="CAD7244163.1"/>
    </source>
</evidence>
<dbReference type="Pfam" id="PF21045">
    <property type="entry name" value="INT10"/>
    <property type="match status" value="2"/>
</dbReference>
<dbReference type="EMBL" id="LR900092">
    <property type="protein sequence ID" value="CAD7244163.1"/>
    <property type="molecule type" value="Genomic_DNA"/>
</dbReference>
<protein>
    <recommendedName>
        <fullName evidence="3">Integrator complex subunit 10</fullName>
    </recommendedName>
</protein>
<evidence type="ECO:0000256" key="2">
    <source>
        <dbReference type="ARBA" id="ARBA00010391"/>
    </source>
</evidence>
<proteinExistence type="inferred from homology"/>
<dbReference type="OrthoDB" id="18145at2759"/>
<dbReference type="InterPro" id="IPR026164">
    <property type="entry name" value="Int_cplx_su10"/>
</dbReference>
<keyword evidence="6" id="KW-1185">Reference proteome</keyword>
<dbReference type="PANTHER" id="PTHR16055:SF2">
    <property type="entry name" value="INTEGRATOR COMPLEX SUBUNIT 10"/>
    <property type="match status" value="1"/>
</dbReference>
<accession>A0A7R8XDA1</accession>